<evidence type="ECO:0000313" key="2">
    <source>
        <dbReference type="Ensembl" id="ENSCSAVP00000019093.1"/>
    </source>
</evidence>
<sequence>MDMLSVLPIQDVVFPKILIYLSTPELFLLREVSKTYQIAIQEYFKTCRTINLSELSSKVTAEAFRLMSNENRVLQELNLSNAKHWLCDELFISTVCQCPCLTVLDISNCSRLSNHSMSVLGSCSGLLNKLSISGCNWIDQDTFKVLVSSNPHLIELDVSGCWSLDDECVITLSTACRKLTHLALTNVYPITDRSVESLAVKCQGLVSLNISGCWRITNAAVRKIGEYCKNLRLLQVKDCRDVSEISLARLRRSGVKIDKSMPSQANIFRLQLQPYVNLQV</sequence>
<feature type="domain" description="F-box/LRR-repeat protein 15-like leucin rich repeat" evidence="1">
    <location>
        <begin position="59"/>
        <end position="200"/>
    </location>
</feature>
<dbReference type="Proteomes" id="UP000007875">
    <property type="component" value="Unassembled WGS sequence"/>
</dbReference>
<evidence type="ECO:0000259" key="1">
    <source>
        <dbReference type="Pfam" id="PF25372"/>
    </source>
</evidence>
<dbReference type="SUPFAM" id="SSF52047">
    <property type="entry name" value="RNI-like"/>
    <property type="match status" value="1"/>
</dbReference>
<dbReference type="STRING" id="51511.ENSCSAVP00000019093"/>
<dbReference type="PANTHER" id="PTHR13318">
    <property type="entry name" value="PARTNER OF PAIRED, ISOFORM B-RELATED"/>
    <property type="match status" value="1"/>
</dbReference>
<dbReference type="CDD" id="cd22126">
    <property type="entry name" value="F-box_FBXL15"/>
    <property type="match status" value="1"/>
</dbReference>
<proteinExistence type="predicted"/>
<dbReference type="HOGENOM" id="CLU_065717_0_1_1"/>
<dbReference type="GO" id="GO:0031146">
    <property type="term" value="P:SCF-dependent proteasomal ubiquitin-dependent protein catabolic process"/>
    <property type="evidence" value="ECO:0007669"/>
    <property type="project" value="TreeGrafter"/>
</dbReference>
<dbReference type="eggNOG" id="KOG1947">
    <property type="taxonomic scope" value="Eukaryota"/>
</dbReference>
<organism evidence="2 3">
    <name type="scientific">Ciona savignyi</name>
    <name type="common">Pacific transparent sea squirt</name>
    <dbReference type="NCBI Taxonomy" id="51511"/>
    <lineage>
        <taxon>Eukaryota</taxon>
        <taxon>Metazoa</taxon>
        <taxon>Chordata</taxon>
        <taxon>Tunicata</taxon>
        <taxon>Ascidiacea</taxon>
        <taxon>Phlebobranchia</taxon>
        <taxon>Cionidae</taxon>
        <taxon>Ciona</taxon>
    </lineage>
</organism>
<dbReference type="PANTHER" id="PTHR13318:SF261">
    <property type="entry name" value="F-BOX DOMAIN-CONTAINING PROTEIN"/>
    <property type="match status" value="1"/>
</dbReference>
<dbReference type="SMART" id="SM00367">
    <property type="entry name" value="LRR_CC"/>
    <property type="match status" value="4"/>
</dbReference>
<dbReference type="InParanoid" id="H2ZNC7"/>
<dbReference type="AlphaFoldDB" id="H2ZNC7"/>
<dbReference type="GeneTree" id="ENSGT00940000160250"/>
<dbReference type="Ensembl" id="ENSCSAVT00000019300.1">
    <property type="protein sequence ID" value="ENSCSAVP00000019093.1"/>
    <property type="gene ID" value="ENSCSAVG00000011207.1"/>
</dbReference>
<dbReference type="Pfam" id="PF25372">
    <property type="entry name" value="DUF7885"/>
    <property type="match status" value="1"/>
</dbReference>
<reference evidence="2" key="2">
    <citation type="submission" date="2025-08" db="UniProtKB">
        <authorList>
            <consortium name="Ensembl"/>
        </authorList>
    </citation>
    <scope>IDENTIFICATION</scope>
</reference>
<accession>H2ZNC7</accession>
<dbReference type="InterPro" id="IPR032675">
    <property type="entry name" value="LRR_dom_sf"/>
</dbReference>
<evidence type="ECO:0000313" key="3">
    <source>
        <dbReference type="Proteomes" id="UP000007875"/>
    </source>
</evidence>
<protein>
    <recommendedName>
        <fullName evidence="1">F-box/LRR-repeat protein 15-like leucin rich repeat domain-containing protein</fullName>
    </recommendedName>
</protein>
<name>H2ZNC7_CIOSA</name>
<keyword evidence="3" id="KW-1185">Reference proteome</keyword>
<dbReference type="OMA" id="CHRITER"/>
<dbReference type="InterPro" id="IPR057207">
    <property type="entry name" value="FBXL15_LRR"/>
</dbReference>
<dbReference type="GO" id="GO:0019005">
    <property type="term" value="C:SCF ubiquitin ligase complex"/>
    <property type="evidence" value="ECO:0007669"/>
    <property type="project" value="TreeGrafter"/>
</dbReference>
<dbReference type="InterPro" id="IPR006553">
    <property type="entry name" value="Leu-rich_rpt_Cys-con_subtyp"/>
</dbReference>
<reference evidence="3" key="1">
    <citation type="submission" date="2003-08" db="EMBL/GenBank/DDBJ databases">
        <authorList>
            <person name="Birren B."/>
            <person name="Nusbaum C."/>
            <person name="Abebe A."/>
            <person name="Abouelleil A."/>
            <person name="Adekoya E."/>
            <person name="Ait-zahra M."/>
            <person name="Allen N."/>
            <person name="Allen T."/>
            <person name="An P."/>
            <person name="Anderson M."/>
            <person name="Anderson S."/>
            <person name="Arachchi H."/>
            <person name="Armbruster J."/>
            <person name="Bachantsang P."/>
            <person name="Baldwin J."/>
            <person name="Barry A."/>
            <person name="Bayul T."/>
            <person name="Blitshsteyn B."/>
            <person name="Bloom T."/>
            <person name="Blye J."/>
            <person name="Boguslavskiy L."/>
            <person name="Borowsky M."/>
            <person name="Boukhgalter B."/>
            <person name="Brunache A."/>
            <person name="Butler J."/>
            <person name="Calixte N."/>
            <person name="Calvo S."/>
            <person name="Camarata J."/>
            <person name="Campo K."/>
            <person name="Chang J."/>
            <person name="Cheshatsang Y."/>
            <person name="Citroen M."/>
            <person name="Collymore A."/>
            <person name="Considine T."/>
            <person name="Cook A."/>
            <person name="Cooke P."/>
            <person name="Corum B."/>
            <person name="Cuomo C."/>
            <person name="David R."/>
            <person name="Dawoe T."/>
            <person name="Degray S."/>
            <person name="Dodge S."/>
            <person name="Dooley K."/>
            <person name="Dorje P."/>
            <person name="Dorjee K."/>
            <person name="Dorris L."/>
            <person name="Duffey N."/>
            <person name="Dupes A."/>
            <person name="Elkins T."/>
            <person name="Engels R."/>
            <person name="Erickson J."/>
            <person name="Farina A."/>
            <person name="Faro S."/>
            <person name="Ferreira P."/>
            <person name="Fischer H."/>
            <person name="Fitzgerald M."/>
            <person name="Foley K."/>
            <person name="Gage D."/>
            <person name="Galagan J."/>
            <person name="Gearin G."/>
            <person name="Gnerre S."/>
            <person name="Gnirke A."/>
            <person name="Goyette A."/>
            <person name="Graham J."/>
            <person name="Grandbois E."/>
            <person name="Gyaltsen K."/>
            <person name="Hafez N."/>
            <person name="Hagopian D."/>
            <person name="Hagos B."/>
            <person name="Hall J."/>
            <person name="Hatcher B."/>
            <person name="Heller A."/>
            <person name="Higgins H."/>
            <person name="Honan T."/>
            <person name="Horn A."/>
            <person name="Houde N."/>
            <person name="Hughes L."/>
            <person name="Hulme W."/>
            <person name="Husby E."/>
            <person name="Iliev I."/>
            <person name="Jaffe D."/>
            <person name="Jones C."/>
            <person name="Kamal M."/>
            <person name="Kamat A."/>
            <person name="Kamvysselis M."/>
            <person name="Karlsson E."/>
            <person name="Kells C."/>
            <person name="Kieu A."/>
            <person name="Kisner P."/>
            <person name="Kodira C."/>
            <person name="Kulbokas E."/>
            <person name="Labutti K."/>
            <person name="Lama D."/>
            <person name="Landers T."/>
            <person name="Leger J."/>
            <person name="Levine S."/>
            <person name="Lewis D."/>
            <person name="Lewis T."/>
            <person name="Lindblad-toh K."/>
            <person name="Liu X."/>
            <person name="Lokyitsang T."/>
            <person name="Lokyitsang Y."/>
            <person name="Lucien O."/>
            <person name="Lui A."/>
            <person name="Ma L.J."/>
            <person name="Mabbitt R."/>
            <person name="Macdonald J."/>
            <person name="Maclean C."/>
            <person name="Major J."/>
            <person name="Manning J."/>
            <person name="Marabella R."/>
            <person name="Maru K."/>
            <person name="Matthews C."/>
            <person name="Mauceli E."/>
            <person name="Mccarthy M."/>
            <person name="Mcdonough S."/>
            <person name="Mcghee T."/>
            <person name="Meldrim J."/>
            <person name="Meneus L."/>
            <person name="Mesirov J."/>
            <person name="Mihalev A."/>
            <person name="Mihova T."/>
            <person name="Mikkelsen T."/>
            <person name="Mlenga V."/>
            <person name="Moru K."/>
            <person name="Mozes J."/>
            <person name="Mulrain L."/>
            <person name="Munson G."/>
            <person name="Naylor J."/>
            <person name="Newes C."/>
            <person name="Nguyen C."/>
            <person name="Nguyen N."/>
            <person name="Nguyen T."/>
            <person name="Nicol R."/>
            <person name="Nielsen C."/>
            <person name="Nizzari M."/>
            <person name="Norbu C."/>
            <person name="Norbu N."/>
            <person name="O'donnell P."/>
            <person name="Okoawo O."/>
            <person name="O'leary S."/>
            <person name="Omotosho B."/>
            <person name="O'neill K."/>
            <person name="Osman S."/>
            <person name="Parker S."/>
            <person name="Perrin D."/>
            <person name="Phunkhang P."/>
            <person name="Piqani B."/>
            <person name="Purcell S."/>
            <person name="Rachupka T."/>
            <person name="Ramasamy U."/>
            <person name="Rameau R."/>
            <person name="Ray V."/>
            <person name="Raymond C."/>
            <person name="Retta R."/>
            <person name="Richardson S."/>
            <person name="Rise C."/>
            <person name="Rodriguez J."/>
            <person name="Rogers J."/>
            <person name="Rogov P."/>
            <person name="Rutman M."/>
            <person name="Schupbach R."/>
            <person name="Seaman C."/>
            <person name="Settipalli S."/>
            <person name="Sharpe T."/>
            <person name="Sheridan J."/>
            <person name="Sherpa N."/>
            <person name="Shi J."/>
            <person name="Smirnov S."/>
            <person name="Smith C."/>
            <person name="Sougnez C."/>
            <person name="Spencer B."/>
            <person name="Stalker J."/>
            <person name="Stange-thomann N."/>
            <person name="Stavropoulos S."/>
            <person name="Stetson K."/>
            <person name="Stone C."/>
            <person name="Stone S."/>
            <person name="Stubbs M."/>
            <person name="Talamas J."/>
            <person name="Tchuinga P."/>
            <person name="Tenzing P."/>
            <person name="Tesfaye S."/>
            <person name="Theodore J."/>
            <person name="Thoulutsang Y."/>
            <person name="Topham K."/>
            <person name="Towey S."/>
            <person name="Tsamla T."/>
            <person name="Tsomo N."/>
            <person name="Vallee D."/>
            <person name="Vassiliev H."/>
            <person name="Venkataraman V."/>
            <person name="Vinson J."/>
            <person name="Vo A."/>
            <person name="Wade C."/>
            <person name="Wang S."/>
            <person name="Wangchuk T."/>
            <person name="Wangdi T."/>
            <person name="Whittaker C."/>
            <person name="Wilkinson J."/>
            <person name="Wu Y."/>
            <person name="Wyman D."/>
            <person name="Yadav S."/>
            <person name="Yang S."/>
            <person name="Yang X."/>
            <person name="Yeager S."/>
            <person name="Yee E."/>
            <person name="Young G."/>
            <person name="Zainoun J."/>
            <person name="Zembeck L."/>
            <person name="Zimmer A."/>
            <person name="Zody M."/>
            <person name="Lander E."/>
        </authorList>
    </citation>
    <scope>NUCLEOTIDE SEQUENCE [LARGE SCALE GENOMIC DNA]</scope>
</reference>
<dbReference type="Gene3D" id="3.80.10.10">
    <property type="entry name" value="Ribonuclease Inhibitor"/>
    <property type="match status" value="1"/>
</dbReference>
<reference evidence="2" key="3">
    <citation type="submission" date="2025-09" db="UniProtKB">
        <authorList>
            <consortium name="Ensembl"/>
        </authorList>
    </citation>
    <scope>IDENTIFICATION</scope>
</reference>